<name>G0HF28_CORVD</name>
<dbReference type="EMBL" id="CP002917">
    <property type="protein sequence ID" value="AEK37480.1"/>
    <property type="molecule type" value="Genomic_DNA"/>
</dbReference>
<evidence type="ECO:0000313" key="1">
    <source>
        <dbReference type="EMBL" id="AEK37480.1"/>
    </source>
</evidence>
<dbReference type="HOGENOM" id="CLU_2933599_0_0_11"/>
<proteinExistence type="predicted"/>
<dbReference type="Proteomes" id="UP000006659">
    <property type="component" value="Chromosome"/>
</dbReference>
<gene>
    <name evidence="1" type="ordered locus">CVAR_2130</name>
</gene>
<sequence length="60" mass="6533">MPGGSRVNKNGLRIRIVRRHVSVVKIRVWAGHAWGDVRDAHPRDVLTDGGAGWGWAPPAA</sequence>
<reference evidence="1 2" key="1">
    <citation type="journal article" date="2011" name="BMC Genomics">
        <title>Complete genome sequence of Corynebacterium variabile DSM 44702 isolated from the surface of smear-ripened cheeses and insights into cheese ripening and flavor generation.</title>
        <authorList>
            <person name="Schroeder J."/>
            <person name="Maus I."/>
            <person name="Trost E."/>
            <person name="Tauch A."/>
        </authorList>
    </citation>
    <scope>NUCLEOTIDE SEQUENCE [LARGE SCALE GENOMIC DNA]</scope>
    <source>
        <strain evidence="2">DSM 44702 / JCM 12073 / NCIMB 30131</strain>
    </source>
</reference>
<dbReference type="KEGG" id="cva:CVAR_2130"/>
<dbReference type="STRING" id="858619.CVAR_2130"/>
<protein>
    <submittedName>
        <fullName evidence="1">Uncharacterized protein</fullName>
    </submittedName>
</protein>
<accession>G0HF28</accession>
<organism evidence="1 2">
    <name type="scientific">Corynebacterium variabile (strain DSM 44702 / CIP 107183 / JCM 12073 / NCIMB 30131)</name>
    <name type="common">Corynebacterium mooreparkense</name>
    <dbReference type="NCBI Taxonomy" id="858619"/>
    <lineage>
        <taxon>Bacteria</taxon>
        <taxon>Bacillati</taxon>
        <taxon>Actinomycetota</taxon>
        <taxon>Actinomycetes</taxon>
        <taxon>Mycobacteriales</taxon>
        <taxon>Corynebacteriaceae</taxon>
        <taxon>Corynebacterium</taxon>
    </lineage>
</organism>
<dbReference type="AlphaFoldDB" id="G0HF28"/>
<evidence type="ECO:0000313" key="2">
    <source>
        <dbReference type="Proteomes" id="UP000006659"/>
    </source>
</evidence>